<dbReference type="GO" id="GO:0008270">
    <property type="term" value="F:zinc ion binding"/>
    <property type="evidence" value="ECO:0007669"/>
    <property type="project" value="UniProtKB-KW"/>
</dbReference>
<name>A0A2I0VUE4_9ASPA</name>
<dbReference type="PROSITE" id="PS50158">
    <property type="entry name" value="ZF_CCHC"/>
    <property type="match status" value="1"/>
</dbReference>
<sequence>MVAGHPWTTGTPIPLDLPCVQLCWIQKEAIEEVLNGGAWYVGGFFIGLDKWTPNFSPYSLNGISSPIWVHLPHLPLHCWEETNITRIISSIGTPLLLDGNMFRWGRREFARACVRVKLNSKLPSGIWVEGIHGKFFQKIEFENLSSICFKCGKIGHKGVVCPNGFQNSDLINKEVPKEPLLVEDSSYGPWMHVKFKSKRKTKSVKRDYHLNHGADFQPVRRFYGGSNSDRLPLKVALNLVENTAEIKGRDEVAVSLNSDLLIEPDIAHNTNFETINRDEDDSTEIQHSIAEILEFQNSNFEIPQIMEADKAVEELNPDFSINNTVGQIAVIPTCMPKIAEDLNIQIPQTMEAVMEKFEKEKILFLTPSKAANTSGNFSINDKIRYVFSNSISPSSSISLKFKKIGLLKNKKGSSLELFPSGSKHKLFKELQ</sequence>
<dbReference type="EMBL" id="KZ503226">
    <property type="protein sequence ID" value="PKU67023.1"/>
    <property type="molecule type" value="Genomic_DNA"/>
</dbReference>
<proteinExistence type="predicted"/>
<dbReference type="InterPro" id="IPR001878">
    <property type="entry name" value="Znf_CCHC"/>
</dbReference>
<dbReference type="GO" id="GO:0003676">
    <property type="term" value="F:nucleic acid binding"/>
    <property type="evidence" value="ECO:0007669"/>
    <property type="project" value="InterPro"/>
</dbReference>
<dbReference type="AlphaFoldDB" id="A0A2I0VUE4"/>
<reference evidence="3 4" key="1">
    <citation type="journal article" date="2016" name="Sci. Rep.">
        <title>The Dendrobium catenatum Lindl. genome sequence provides insights into polysaccharide synthase, floral development and adaptive evolution.</title>
        <authorList>
            <person name="Zhang G.Q."/>
            <person name="Xu Q."/>
            <person name="Bian C."/>
            <person name="Tsai W.C."/>
            <person name="Yeh C.M."/>
            <person name="Liu K.W."/>
            <person name="Yoshida K."/>
            <person name="Zhang L.S."/>
            <person name="Chang S.B."/>
            <person name="Chen F."/>
            <person name="Shi Y."/>
            <person name="Su Y.Y."/>
            <person name="Zhang Y.Q."/>
            <person name="Chen L.J."/>
            <person name="Yin Y."/>
            <person name="Lin M."/>
            <person name="Huang H."/>
            <person name="Deng H."/>
            <person name="Wang Z.W."/>
            <person name="Zhu S.L."/>
            <person name="Zhao X."/>
            <person name="Deng C."/>
            <person name="Niu S.C."/>
            <person name="Huang J."/>
            <person name="Wang M."/>
            <person name="Liu G.H."/>
            <person name="Yang H.J."/>
            <person name="Xiao X.J."/>
            <person name="Hsiao Y.Y."/>
            <person name="Wu W.L."/>
            <person name="Chen Y.Y."/>
            <person name="Mitsuda N."/>
            <person name="Ohme-Takagi M."/>
            <person name="Luo Y.B."/>
            <person name="Van de Peer Y."/>
            <person name="Liu Z.J."/>
        </authorList>
    </citation>
    <scope>NUCLEOTIDE SEQUENCE [LARGE SCALE GENOMIC DNA]</scope>
    <source>
        <tissue evidence="3">The whole plant</tissue>
    </source>
</reference>
<keyword evidence="4" id="KW-1185">Reference proteome</keyword>
<evidence type="ECO:0000313" key="4">
    <source>
        <dbReference type="Proteomes" id="UP000233837"/>
    </source>
</evidence>
<gene>
    <name evidence="3" type="ORF">MA16_Dca025991</name>
</gene>
<dbReference type="Proteomes" id="UP000233837">
    <property type="component" value="Unassembled WGS sequence"/>
</dbReference>
<organism evidence="3 4">
    <name type="scientific">Dendrobium catenatum</name>
    <dbReference type="NCBI Taxonomy" id="906689"/>
    <lineage>
        <taxon>Eukaryota</taxon>
        <taxon>Viridiplantae</taxon>
        <taxon>Streptophyta</taxon>
        <taxon>Embryophyta</taxon>
        <taxon>Tracheophyta</taxon>
        <taxon>Spermatophyta</taxon>
        <taxon>Magnoliopsida</taxon>
        <taxon>Liliopsida</taxon>
        <taxon>Asparagales</taxon>
        <taxon>Orchidaceae</taxon>
        <taxon>Epidendroideae</taxon>
        <taxon>Malaxideae</taxon>
        <taxon>Dendrobiinae</taxon>
        <taxon>Dendrobium</taxon>
    </lineage>
</organism>
<dbReference type="PANTHER" id="PTHR31286">
    <property type="entry name" value="GLYCINE-RICH CELL WALL STRUCTURAL PROTEIN 1.8-LIKE"/>
    <property type="match status" value="1"/>
</dbReference>
<evidence type="ECO:0000313" key="3">
    <source>
        <dbReference type="EMBL" id="PKU67023.1"/>
    </source>
</evidence>
<feature type="domain" description="CCHC-type" evidence="2">
    <location>
        <begin position="148"/>
        <end position="163"/>
    </location>
</feature>
<evidence type="ECO:0000256" key="1">
    <source>
        <dbReference type="PROSITE-ProRule" id="PRU00047"/>
    </source>
</evidence>
<keyword evidence="1" id="KW-0863">Zinc-finger</keyword>
<evidence type="ECO:0000259" key="2">
    <source>
        <dbReference type="PROSITE" id="PS50158"/>
    </source>
</evidence>
<dbReference type="PANTHER" id="PTHR31286:SF99">
    <property type="entry name" value="DUF4283 DOMAIN-CONTAINING PROTEIN"/>
    <property type="match status" value="1"/>
</dbReference>
<reference evidence="3 4" key="2">
    <citation type="journal article" date="2017" name="Nature">
        <title>The Apostasia genome and the evolution of orchids.</title>
        <authorList>
            <person name="Zhang G.Q."/>
            <person name="Liu K.W."/>
            <person name="Li Z."/>
            <person name="Lohaus R."/>
            <person name="Hsiao Y.Y."/>
            <person name="Niu S.C."/>
            <person name="Wang J.Y."/>
            <person name="Lin Y.C."/>
            <person name="Xu Q."/>
            <person name="Chen L.J."/>
            <person name="Yoshida K."/>
            <person name="Fujiwara S."/>
            <person name="Wang Z.W."/>
            <person name="Zhang Y.Q."/>
            <person name="Mitsuda N."/>
            <person name="Wang M."/>
            <person name="Liu G.H."/>
            <person name="Pecoraro L."/>
            <person name="Huang H.X."/>
            <person name="Xiao X.J."/>
            <person name="Lin M."/>
            <person name="Wu X.Y."/>
            <person name="Wu W.L."/>
            <person name="Chen Y.Y."/>
            <person name="Chang S.B."/>
            <person name="Sakamoto S."/>
            <person name="Ohme-Takagi M."/>
            <person name="Yagi M."/>
            <person name="Zeng S.J."/>
            <person name="Shen C.Y."/>
            <person name="Yeh C.M."/>
            <person name="Luo Y.B."/>
            <person name="Tsai W.C."/>
            <person name="Van de Peer Y."/>
            <person name="Liu Z.J."/>
        </authorList>
    </citation>
    <scope>NUCLEOTIDE SEQUENCE [LARGE SCALE GENOMIC DNA]</scope>
    <source>
        <tissue evidence="3">The whole plant</tissue>
    </source>
</reference>
<keyword evidence="1" id="KW-0479">Metal-binding</keyword>
<protein>
    <recommendedName>
        <fullName evidence="2">CCHC-type domain-containing protein</fullName>
    </recommendedName>
</protein>
<accession>A0A2I0VUE4</accession>
<dbReference type="InterPro" id="IPR040256">
    <property type="entry name" value="At4g02000-like"/>
</dbReference>
<keyword evidence="1" id="KW-0862">Zinc</keyword>